<comment type="caution">
    <text evidence="3">The sequence shown here is derived from an EMBL/GenBank/DDBJ whole genome shotgun (WGS) entry which is preliminary data.</text>
</comment>
<reference evidence="3" key="1">
    <citation type="thesis" date="2020" institute="ProQuest LLC" country="789 East Eisenhower Parkway, Ann Arbor, MI, USA">
        <title>Comparative Genomics and Chromosome Evolution.</title>
        <authorList>
            <person name="Mudd A.B."/>
        </authorList>
    </citation>
    <scope>NUCLEOTIDE SEQUENCE</scope>
    <source>
        <strain evidence="3">Female2</strain>
        <tissue evidence="3">Blood</tissue>
    </source>
</reference>
<feature type="compositionally biased region" description="Polar residues" evidence="1">
    <location>
        <begin position="55"/>
        <end position="67"/>
    </location>
</feature>
<name>A0A8T2K5Y8_9PIPI</name>
<protein>
    <recommendedName>
        <fullName evidence="2">Endonuclease/exonuclease/phosphatase domain-containing protein</fullName>
    </recommendedName>
</protein>
<dbReference type="GO" id="GO:0000175">
    <property type="term" value="F:3'-5'-RNA exonuclease activity"/>
    <property type="evidence" value="ECO:0007669"/>
    <property type="project" value="TreeGrafter"/>
</dbReference>
<feature type="compositionally biased region" description="Basic and acidic residues" evidence="1">
    <location>
        <begin position="13"/>
        <end position="23"/>
    </location>
</feature>
<evidence type="ECO:0000313" key="3">
    <source>
        <dbReference type="EMBL" id="KAG8451563.1"/>
    </source>
</evidence>
<keyword evidence="4" id="KW-1185">Reference proteome</keyword>
<feature type="compositionally biased region" description="Basic and acidic residues" evidence="1">
    <location>
        <begin position="30"/>
        <end position="44"/>
    </location>
</feature>
<gene>
    <name evidence="3" type="ORF">GDO86_003675</name>
</gene>
<evidence type="ECO:0000256" key="1">
    <source>
        <dbReference type="SAM" id="MobiDB-lite"/>
    </source>
</evidence>
<accession>A0A8T2K5Y8</accession>
<dbReference type="OrthoDB" id="10253982at2759"/>
<dbReference type="PANTHER" id="PTHR12121">
    <property type="entry name" value="CARBON CATABOLITE REPRESSOR PROTEIN 4"/>
    <property type="match status" value="1"/>
</dbReference>
<dbReference type="InterPro" id="IPR036691">
    <property type="entry name" value="Endo/exonu/phosph_ase_sf"/>
</dbReference>
<dbReference type="InterPro" id="IPR050410">
    <property type="entry name" value="CCR4/nocturin_mRNA_transcr"/>
</dbReference>
<organism evidence="3 4">
    <name type="scientific">Hymenochirus boettgeri</name>
    <name type="common">Congo dwarf clawed frog</name>
    <dbReference type="NCBI Taxonomy" id="247094"/>
    <lineage>
        <taxon>Eukaryota</taxon>
        <taxon>Metazoa</taxon>
        <taxon>Chordata</taxon>
        <taxon>Craniata</taxon>
        <taxon>Vertebrata</taxon>
        <taxon>Euteleostomi</taxon>
        <taxon>Amphibia</taxon>
        <taxon>Batrachia</taxon>
        <taxon>Anura</taxon>
        <taxon>Pipoidea</taxon>
        <taxon>Pipidae</taxon>
        <taxon>Pipinae</taxon>
        <taxon>Hymenochirus</taxon>
    </lineage>
</organism>
<dbReference type="Pfam" id="PF03372">
    <property type="entry name" value="Exo_endo_phos"/>
    <property type="match status" value="1"/>
</dbReference>
<dbReference type="InterPro" id="IPR005135">
    <property type="entry name" value="Endo/exonuclease/phosphatase"/>
</dbReference>
<sequence>MINAQQSLAHLKLHSEKESHENPDFESPENDIRPLNDCNQKDIEESGSEIPKTLPESTLTNPIQQNDPTVLQLQEEEPLEEDGKPPIEESLEPLPAVYSERLWRDWEDLFDYNTTFEKHFNFSVLSYNILCQDLIEQTPALYQHCDPSILSWDYRWPYILQELQHWEADIICLQEVQQDHYIEQVLPSLSAMGYSCHYKCRTGRKTDGCCTCYKTLRFTLLAYSHIEFFRPCFDILNRDNVGQILLLKPLLPPEMPHKLRPSSLCVANTHLLYNPRRGDIKLAQLGLFLAEIERFSKNINGSHCPIILCGDLNATPDSPLYNFLCTGHLNYKDLPAGMVSGQERYRASNLRTLPPLLWPDCLGITDNCQYITLKKPKETDIRVYSRQQLLQLRYCDCCIQRPPDLPLIKGVTDNVPDVLAKPALPTEPKVFLEFHNAFCRSPFLLRHNLNLTSVYSHYLPRKHCAEVTVLPLGIGSTVDYIFYSPETLTNASKQCGMPVYQDGHLKLLGRLSLLSEYDLRASGGLPNPFCCSDHLSLLAQFSMELSAL</sequence>
<dbReference type="Gene3D" id="3.60.10.10">
    <property type="entry name" value="Endonuclease/exonuclease/phosphatase"/>
    <property type="match status" value="1"/>
</dbReference>
<evidence type="ECO:0000259" key="2">
    <source>
        <dbReference type="Pfam" id="PF03372"/>
    </source>
</evidence>
<dbReference type="PANTHER" id="PTHR12121:SF28">
    <property type="entry name" value="PROTEIN ANGEL HOMOLOG 1"/>
    <property type="match status" value="1"/>
</dbReference>
<feature type="region of interest" description="Disordered" evidence="1">
    <location>
        <begin position="1"/>
        <end position="67"/>
    </location>
</feature>
<feature type="domain" description="Endonuclease/exonuclease/phosphatase" evidence="2">
    <location>
        <begin position="126"/>
        <end position="496"/>
    </location>
</feature>
<evidence type="ECO:0000313" key="4">
    <source>
        <dbReference type="Proteomes" id="UP000812440"/>
    </source>
</evidence>
<dbReference type="EMBL" id="JAACNH010000002">
    <property type="protein sequence ID" value="KAG8451563.1"/>
    <property type="molecule type" value="Genomic_DNA"/>
</dbReference>
<proteinExistence type="predicted"/>
<dbReference type="AlphaFoldDB" id="A0A8T2K5Y8"/>
<dbReference type="Proteomes" id="UP000812440">
    <property type="component" value="Chromosome 2"/>
</dbReference>
<dbReference type="SUPFAM" id="SSF56219">
    <property type="entry name" value="DNase I-like"/>
    <property type="match status" value="1"/>
</dbReference>